<evidence type="ECO:0000313" key="1">
    <source>
        <dbReference type="EMBL" id="ORY34424.1"/>
    </source>
</evidence>
<comment type="caution">
    <text evidence="1">The sequence shown here is derived from an EMBL/GenBank/DDBJ whole genome shotgun (WGS) entry which is preliminary data.</text>
</comment>
<protein>
    <submittedName>
        <fullName evidence="1">Uncharacterized protein</fullName>
    </submittedName>
</protein>
<dbReference type="AlphaFoldDB" id="A0A1Y2BI02"/>
<evidence type="ECO:0000313" key="2">
    <source>
        <dbReference type="Proteomes" id="UP000193642"/>
    </source>
</evidence>
<accession>A0A1Y2BI02</accession>
<sequence length="51" mass="5846">MNDNADKFNWFGTVQIAFMALCKSKREITTYYLDEINALTSGRGLSMDNCF</sequence>
<keyword evidence="2" id="KW-1185">Reference proteome</keyword>
<dbReference type="Proteomes" id="UP000193642">
    <property type="component" value="Unassembled WGS sequence"/>
</dbReference>
<gene>
    <name evidence="1" type="ORF">BCR33DRAFT_722827</name>
</gene>
<name>A0A1Y2BI02_9FUNG</name>
<dbReference type="EMBL" id="MCGO01000063">
    <property type="protein sequence ID" value="ORY34424.1"/>
    <property type="molecule type" value="Genomic_DNA"/>
</dbReference>
<organism evidence="1 2">
    <name type="scientific">Rhizoclosmatium globosum</name>
    <dbReference type="NCBI Taxonomy" id="329046"/>
    <lineage>
        <taxon>Eukaryota</taxon>
        <taxon>Fungi</taxon>
        <taxon>Fungi incertae sedis</taxon>
        <taxon>Chytridiomycota</taxon>
        <taxon>Chytridiomycota incertae sedis</taxon>
        <taxon>Chytridiomycetes</taxon>
        <taxon>Chytridiales</taxon>
        <taxon>Chytriomycetaceae</taxon>
        <taxon>Rhizoclosmatium</taxon>
    </lineage>
</organism>
<proteinExistence type="predicted"/>
<reference evidence="1 2" key="1">
    <citation type="submission" date="2016-07" db="EMBL/GenBank/DDBJ databases">
        <title>Pervasive Adenine N6-methylation of Active Genes in Fungi.</title>
        <authorList>
            <consortium name="DOE Joint Genome Institute"/>
            <person name="Mondo S.J."/>
            <person name="Dannebaum R.O."/>
            <person name="Kuo R.C."/>
            <person name="Labutti K."/>
            <person name="Haridas S."/>
            <person name="Kuo A."/>
            <person name="Salamov A."/>
            <person name="Ahrendt S.R."/>
            <person name="Lipzen A."/>
            <person name="Sullivan W."/>
            <person name="Andreopoulos W.B."/>
            <person name="Clum A."/>
            <person name="Lindquist E."/>
            <person name="Daum C."/>
            <person name="Ramamoorthy G.K."/>
            <person name="Gryganskyi A."/>
            <person name="Culley D."/>
            <person name="Magnuson J.K."/>
            <person name="James T.Y."/>
            <person name="O'Malley M.A."/>
            <person name="Stajich J.E."/>
            <person name="Spatafora J.W."/>
            <person name="Visel A."/>
            <person name="Grigoriev I.V."/>
        </authorList>
    </citation>
    <scope>NUCLEOTIDE SEQUENCE [LARGE SCALE GENOMIC DNA]</scope>
    <source>
        <strain evidence="1 2">JEL800</strain>
    </source>
</reference>